<keyword evidence="1" id="KW-1133">Transmembrane helix</keyword>
<gene>
    <name evidence="2" type="ORF">Adt_36680</name>
</gene>
<feature type="transmembrane region" description="Helical" evidence="1">
    <location>
        <begin position="45"/>
        <end position="72"/>
    </location>
</feature>
<keyword evidence="1" id="KW-0812">Transmembrane</keyword>
<organism evidence="2 3">
    <name type="scientific">Abeliophyllum distichum</name>
    <dbReference type="NCBI Taxonomy" id="126358"/>
    <lineage>
        <taxon>Eukaryota</taxon>
        <taxon>Viridiplantae</taxon>
        <taxon>Streptophyta</taxon>
        <taxon>Embryophyta</taxon>
        <taxon>Tracheophyta</taxon>
        <taxon>Spermatophyta</taxon>
        <taxon>Magnoliopsida</taxon>
        <taxon>eudicotyledons</taxon>
        <taxon>Gunneridae</taxon>
        <taxon>Pentapetalae</taxon>
        <taxon>asterids</taxon>
        <taxon>lamiids</taxon>
        <taxon>Lamiales</taxon>
        <taxon>Oleaceae</taxon>
        <taxon>Forsythieae</taxon>
        <taxon>Abeliophyllum</taxon>
    </lineage>
</organism>
<protein>
    <submittedName>
        <fullName evidence="2">Uncharacterized protein</fullName>
    </submittedName>
</protein>
<dbReference type="EMBL" id="JBFOLK010000011">
    <property type="protein sequence ID" value="KAL2475944.1"/>
    <property type="molecule type" value="Genomic_DNA"/>
</dbReference>
<dbReference type="Proteomes" id="UP001604336">
    <property type="component" value="Unassembled WGS sequence"/>
</dbReference>
<keyword evidence="3" id="KW-1185">Reference proteome</keyword>
<dbReference type="AlphaFoldDB" id="A0ABD1QLX4"/>
<proteinExistence type="predicted"/>
<evidence type="ECO:0000313" key="3">
    <source>
        <dbReference type="Proteomes" id="UP001604336"/>
    </source>
</evidence>
<evidence type="ECO:0000256" key="1">
    <source>
        <dbReference type="SAM" id="Phobius"/>
    </source>
</evidence>
<feature type="transmembrane region" description="Helical" evidence="1">
    <location>
        <begin position="84"/>
        <end position="106"/>
    </location>
</feature>
<accession>A0ABD1QLX4</accession>
<reference evidence="3" key="1">
    <citation type="submission" date="2024-07" db="EMBL/GenBank/DDBJ databases">
        <title>Two chromosome-level genome assemblies of Korean endemic species Abeliophyllum distichum and Forsythia ovata (Oleaceae).</title>
        <authorList>
            <person name="Jang H."/>
        </authorList>
    </citation>
    <scope>NUCLEOTIDE SEQUENCE [LARGE SCALE GENOMIC DNA]</scope>
</reference>
<evidence type="ECO:0000313" key="2">
    <source>
        <dbReference type="EMBL" id="KAL2475944.1"/>
    </source>
</evidence>
<keyword evidence="1" id="KW-0472">Membrane</keyword>
<name>A0ABD1QLX4_9LAMI</name>
<sequence>MRKRGRLIYVSFDVELLFYLPFRLFDNHDIASGEKPKARCTTSKLWAMCRVIKIIVVAAFSSTNITLVPGMVGEMDQQCSRVQNLLHVLVMDAFPIVRMVGIQIQLRMVFELQ</sequence>
<comment type="caution">
    <text evidence="2">The sequence shown here is derived from an EMBL/GenBank/DDBJ whole genome shotgun (WGS) entry which is preliminary data.</text>
</comment>